<reference evidence="6 7" key="1">
    <citation type="submission" date="2008-09" db="EMBL/GenBank/DDBJ databases">
        <authorList>
            <person name="Fulton L."/>
            <person name="Clifton S."/>
            <person name="Fulton B."/>
            <person name="Xu J."/>
            <person name="Minx P."/>
            <person name="Pepin K.H."/>
            <person name="Johnson M."/>
            <person name="Thiruvilangam P."/>
            <person name="Bhonagiri V."/>
            <person name="Nash W.E."/>
            <person name="Mardis E.R."/>
            <person name="Wilson R.K."/>
        </authorList>
    </citation>
    <scope>NUCLEOTIDE SEQUENCE [LARGE SCALE GENOMIC DNA]</scope>
    <source>
        <strain evidence="6 7">DSM 7454</strain>
    </source>
</reference>
<dbReference type="GO" id="GO:0004725">
    <property type="term" value="F:protein tyrosine phosphatase activity"/>
    <property type="evidence" value="ECO:0007669"/>
    <property type="project" value="UniProtKB-EC"/>
</dbReference>
<evidence type="ECO:0000313" key="7">
    <source>
        <dbReference type="Proteomes" id="UP000005451"/>
    </source>
</evidence>
<dbReference type="SUPFAM" id="SSF89550">
    <property type="entry name" value="PHP domain-like"/>
    <property type="match status" value="1"/>
</dbReference>
<dbReference type="EC" id="3.1.3.48" evidence="2"/>
<protein>
    <recommendedName>
        <fullName evidence="2">protein-tyrosine-phosphatase</fullName>
        <ecNumber evidence="2">3.1.3.48</ecNumber>
    </recommendedName>
</protein>
<evidence type="ECO:0000256" key="1">
    <source>
        <dbReference type="ARBA" id="ARBA00005750"/>
    </source>
</evidence>
<gene>
    <name evidence="6" type="ORF">ANHYDRO_00522</name>
</gene>
<proteinExistence type="inferred from homology"/>
<keyword evidence="4" id="KW-0904">Protein phosphatase</keyword>
<name>B6W7H6_9FIRM</name>
<dbReference type="InterPro" id="IPR016667">
    <property type="entry name" value="Caps_polysacc_synth_CpsB/CapC"/>
</dbReference>
<dbReference type="AlphaFoldDB" id="B6W7H6"/>
<dbReference type="PANTHER" id="PTHR39181">
    <property type="entry name" value="TYROSINE-PROTEIN PHOSPHATASE YWQE"/>
    <property type="match status" value="1"/>
</dbReference>
<dbReference type="PANTHER" id="PTHR39181:SF1">
    <property type="entry name" value="TYROSINE-PROTEIN PHOSPHATASE YWQE"/>
    <property type="match status" value="1"/>
</dbReference>
<sequence>MELSFVNKPLFLTDLIYNLSLEGYIPIIAHVERYPYVEKNISYLYEFIKMGALIQINYSSMKSHHHTTKKLLKKNMVHFIGTDSHQSEWRSPNIENEKNEIIEIIGQEKFEKLTQINPKKVIDDEFIPSGYDEIVREEEKVEKKSKKRSLFNFWRKK</sequence>
<dbReference type="Pfam" id="PF19567">
    <property type="entry name" value="CpsB_CapC"/>
    <property type="match status" value="1"/>
</dbReference>
<dbReference type="GO" id="GO:0030145">
    <property type="term" value="F:manganese ion binding"/>
    <property type="evidence" value="ECO:0007669"/>
    <property type="project" value="InterPro"/>
</dbReference>
<evidence type="ECO:0000256" key="5">
    <source>
        <dbReference type="ARBA" id="ARBA00051722"/>
    </source>
</evidence>
<reference evidence="6 7" key="2">
    <citation type="submission" date="2008-10" db="EMBL/GenBank/DDBJ databases">
        <title>Draft genome sequence of Anaerococcus hydrogenalis (DSM 7454).</title>
        <authorList>
            <person name="Sudarsanam P."/>
            <person name="Ley R."/>
            <person name="Guruge J."/>
            <person name="Turnbaugh P.J."/>
            <person name="Mahowald M."/>
            <person name="Liep D."/>
            <person name="Gordon J."/>
        </authorList>
    </citation>
    <scope>NUCLEOTIDE SEQUENCE [LARGE SCALE GENOMIC DNA]</scope>
    <source>
        <strain evidence="6 7">DSM 7454</strain>
    </source>
</reference>
<evidence type="ECO:0000256" key="2">
    <source>
        <dbReference type="ARBA" id="ARBA00013064"/>
    </source>
</evidence>
<comment type="caution">
    <text evidence="6">The sequence shown here is derived from an EMBL/GenBank/DDBJ whole genome shotgun (WGS) entry which is preliminary data.</text>
</comment>
<comment type="catalytic activity">
    <reaction evidence="5">
        <text>O-phospho-L-tyrosyl-[protein] + H2O = L-tyrosyl-[protein] + phosphate</text>
        <dbReference type="Rhea" id="RHEA:10684"/>
        <dbReference type="Rhea" id="RHEA-COMP:10136"/>
        <dbReference type="Rhea" id="RHEA-COMP:20101"/>
        <dbReference type="ChEBI" id="CHEBI:15377"/>
        <dbReference type="ChEBI" id="CHEBI:43474"/>
        <dbReference type="ChEBI" id="CHEBI:46858"/>
        <dbReference type="ChEBI" id="CHEBI:61978"/>
        <dbReference type="EC" id="3.1.3.48"/>
    </reaction>
</comment>
<dbReference type="Gene3D" id="3.20.20.140">
    <property type="entry name" value="Metal-dependent hydrolases"/>
    <property type="match status" value="1"/>
</dbReference>
<dbReference type="eggNOG" id="COG4464">
    <property type="taxonomic scope" value="Bacteria"/>
</dbReference>
<accession>B6W7H6</accession>
<comment type="similarity">
    <text evidence="1">Belongs to the metallo-dependent hydrolases superfamily. CpsB/CapC family.</text>
</comment>
<dbReference type="Proteomes" id="UP000005451">
    <property type="component" value="Unassembled WGS sequence"/>
</dbReference>
<evidence type="ECO:0000256" key="4">
    <source>
        <dbReference type="ARBA" id="ARBA00022912"/>
    </source>
</evidence>
<keyword evidence="3" id="KW-0378">Hydrolase</keyword>
<organism evidence="6 7">
    <name type="scientific">Anaerococcus hydrogenalis DSM 7454</name>
    <dbReference type="NCBI Taxonomy" id="561177"/>
    <lineage>
        <taxon>Bacteria</taxon>
        <taxon>Bacillati</taxon>
        <taxon>Bacillota</taxon>
        <taxon>Tissierellia</taxon>
        <taxon>Tissierellales</taxon>
        <taxon>Peptoniphilaceae</taxon>
        <taxon>Anaerococcus</taxon>
    </lineage>
</organism>
<dbReference type="InterPro" id="IPR016195">
    <property type="entry name" value="Pol/histidinol_Pase-like"/>
</dbReference>
<evidence type="ECO:0000313" key="6">
    <source>
        <dbReference type="EMBL" id="EEB36719.1"/>
    </source>
</evidence>
<dbReference type="EMBL" id="ABXA01000012">
    <property type="protein sequence ID" value="EEB36719.1"/>
    <property type="molecule type" value="Genomic_DNA"/>
</dbReference>
<dbReference type="STRING" id="561177.ANHYDRO_00522"/>
<evidence type="ECO:0000256" key="3">
    <source>
        <dbReference type="ARBA" id="ARBA00022801"/>
    </source>
</evidence>